<protein>
    <submittedName>
        <fullName evidence="2">Uncharacterized protein</fullName>
    </submittedName>
</protein>
<gene>
    <name evidence="2" type="ORF">AVDCRST_MAG18-892</name>
</gene>
<feature type="non-terminal residue" evidence="2">
    <location>
        <position position="1"/>
    </location>
</feature>
<feature type="compositionally biased region" description="Low complexity" evidence="1">
    <location>
        <begin position="48"/>
        <end position="57"/>
    </location>
</feature>
<accession>A0A6J4USL3</accession>
<name>A0A6J4USL3_9BACT</name>
<evidence type="ECO:0000313" key="2">
    <source>
        <dbReference type="EMBL" id="CAA9558711.1"/>
    </source>
</evidence>
<reference evidence="2" key="1">
    <citation type="submission" date="2020-02" db="EMBL/GenBank/DDBJ databases">
        <authorList>
            <person name="Meier V. D."/>
        </authorList>
    </citation>
    <scope>NUCLEOTIDE SEQUENCE</scope>
    <source>
        <strain evidence="2">AVDCRST_MAG18</strain>
    </source>
</reference>
<dbReference type="EMBL" id="CADCWN010000063">
    <property type="protein sequence ID" value="CAA9558711.1"/>
    <property type="molecule type" value="Genomic_DNA"/>
</dbReference>
<organism evidence="2">
    <name type="scientific">uncultured Thermomicrobiales bacterium</name>
    <dbReference type="NCBI Taxonomy" id="1645740"/>
    <lineage>
        <taxon>Bacteria</taxon>
        <taxon>Pseudomonadati</taxon>
        <taxon>Thermomicrobiota</taxon>
        <taxon>Thermomicrobia</taxon>
        <taxon>Thermomicrobiales</taxon>
        <taxon>environmental samples</taxon>
    </lineage>
</organism>
<feature type="non-terminal residue" evidence="2">
    <location>
        <position position="104"/>
    </location>
</feature>
<evidence type="ECO:0000256" key="1">
    <source>
        <dbReference type="SAM" id="MobiDB-lite"/>
    </source>
</evidence>
<proteinExistence type="predicted"/>
<feature type="compositionally biased region" description="Low complexity" evidence="1">
    <location>
        <begin position="29"/>
        <end position="40"/>
    </location>
</feature>
<feature type="region of interest" description="Disordered" evidence="1">
    <location>
        <begin position="1"/>
        <end position="79"/>
    </location>
</feature>
<sequence length="104" mass="10631">GARAGQRAPAQPGRSGSGDRPRHPPAPAAPGGCRCRASPGGDDRRAGRAGSAPPRGGAPAGGAGQPPAGHRLLRTRERTTMGTYRFIAARAARHAVRRRCRVPG</sequence>
<dbReference type="AlphaFoldDB" id="A0A6J4USL3"/>